<dbReference type="Proteomes" id="UP001150941">
    <property type="component" value="Unassembled WGS sequence"/>
</dbReference>
<dbReference type="AlphaFoldDB" id="A0A9W9TEU1"/>
<evidence type="ECO:0000313" key="3">
    <source>
        <dbReference type="Proteomes" id="UP001150941"/>
    </source>
</evidence>
<keyword evidence="3" id="KW-1185">Reference proteome</keyword>
<name>A0A9W9TEU1_9EURO</name>
<proteinExistence type="predicted"/>
<reference evidence="2" key="1">
    <citation type="submission" date="2022-11" db="EMBL/GenBank/DDBJ databases">
        <authorList>
            <person name="Petersen C."/>
        </authorList>
    </citation>
    <scope>NUCLEOTIDE SEQUENCE</scope>
    <source>
        <strain evidence="2">IBT 19713</strain>
    </source>
</reference>
<comment type="caution">
    <text evidence="2">The sequence shown here is derived from an EMBL/GenBank/DDBJ whole genome shotgun (WGS) entry which is preliminary data.</text>
</comment>
<evidence type="ECO:0000313" key="2">
    <source>
        <dbReference type="EMBL" id="KAJ5220217.1"/>
    </source>
</evidence>
<dbReference type="RefSeq" id="XP_058327047.1">
    <property type="nucleotide sequence ID" value="XM_058478717.1"/>
</dbReference>
<dbReference type="GeneID" id="83206020"/>
<dbReference type="OrthoDB" id="4161095at2759"/>
<gene>
    <name evidence="2" type="ORF">N7468_009421</name>
</gene>
<feature type="region of interest" description="Disordered" evidence="1">
    <location>
        <begin position="1"/>
        <end position="90"/>
    </location>
</feature>
<reference evidence="2" key="2">
    <citation type="journal article" date="2023" name="IMA Fungus">
        <title>Comparative genomic study of the Penicillium genus elucidates a diverse pangenome and 15 lateral gene transfer events.</title>
        <authorList>
            <person name="Petersen C."/>
            <person name="Sorensen T."/>
            <person name="Nielsen M.R."/>
            <person name="Sondergaard T.E."/>
            <person name="Sorensen J.L."/>
            <person name="Fitzpatrick D.A."/>
            <person name="Frisvad J.C."/>
            <person name="Nielsen K.L."/>
        </authorList>
    </citation>
    <scope>NUCLEOTIDE SEQUENCE</scope>
    <source>
        <strain evidence="2">IBT 19713</strain>
    </source>
</reference>
<organism evidence="2 3">
    <name type="scientific">Penicillium chermesinum</name>
    <dbReference type="NCBI Taxonomy" id="63820"/>
    <lineage>
        <taxon>Eukaryota</taxon>
        <taxon>Fungi</taxon>
        <taxon>Dikarya</taxon>
        <taxon>Ascomycota</taxon>
        <taxon>Pezizomycotina</taxon>
        <taxon>Eurotiomycetes</taxon>
        <taxon>Eurotiomycetidae</taxon>
        <taxon>Eurotiales</taxon>
        <taxon>Aspergillaceae</taxon>
        <taxon>Penicillium</taxon>
    </lineage>
</organism>
<protein>
    <submittedName>
        <fullName evidence="2">Uncharacterized protein</fullName>
    </submittedName>
</protein>
<evidence type="ECO:0000256" key="1">
    <source>
        <dbReference type="SAM" id="MobiDB-lite"/>
    </source>
</evidence>
<feature type="compositionally biased region" description="Low complexity" evidence="1">
    <location>
        <begin position="1"/>
        <end position="24"/>
    </location>
</feature>
<sequence length="90" mass="9790">MSSSRSSSTYFFSSSMNSSEGTNSTGHRYATTSQTDADGNTVVRTVRQDLGRPAIVEERHYDRTGQEQIQLPGPEGSSAVGMRRITDLGE</sequence>
<dbReference type="EMBL" id="JAPQKS010000007">
    <property type="protein sequence ID" value="KAJ5220217.1"/>
    <property type="molecule type" value="Genomic_DNA"/>
</dbReference>
<feature type="compositionally biased region" description="Basic and acidic residues" evidence="1">
    <location>
        <begin position="46"/>
        <end position="65"/>
    </location>
</feature>
<accession>A0A9W9TEU1</accession>